<reference evidence="1 2" key="1">
    <citation type="submission" date="2018-06" db="EMBL/GenBank/DDBJ databases">
        <authorList>
            <consortium name="Pathogen Informatics"/>
            <person name="Doyle S."/>
        </authorList>
    </citation>
    <scope>NUCLEOTIDE SEQUENCE [LARGE SCALE GENOMIC DNA]</scope>
    <source>
        <strain evidence="1 2">NCTC11645</strain>
    </source>
</reference>
<sequence>MPITRMHSLSRRTGNSVEFQMRNNSLMVKKISSKTIDDAVFKTLKVAKKSISSDSKEKYGILKNYLSFVCNAEINKKLLEKSTVIRCKSEIDKKKGVIHKQVMSSINMDCSMCSAPLQHYFTSLLDKNSEMKRLSAEDRNQVLNEVYEFLDNKIDEKIIEKNLKMPTIRQAKALISVICEGELGTSDENKEAKKRFSSLLLENFNMDFDIESFKDETINEINEVFEKYC</sequence>
<dbReference type="RefSeq" id="WP_115659965.1">
    <property type="nucleotide sequence ID" value="NZ_UGHD01000002.1"/>
</dbReference>
<accession>A0A377HQQ6</accession>
<evidence type="ECO:0000313" key="2">
    <source>
        <dbReference type="Proteomes" id="UP000254512"/>
    </source>
</evidence>
<gene>
    <name evidence="1" type="ORF">NCTC11645_02470</name>
</gene>
<protein>
    <submittedName>
        <fullName evidence="1">Uncharacterized protein</fullName>
    </submittedName>
</protein>
<proteinExistence type="predicted"/>
<dbReference type="Proteomes" id="UP000254512">
    <property type="component" value="Unassembled WGS sequence"/>
</dbReference>
<dbReference type="EMBL" id="UGHD01000002">
    <property type="protein sequence ID" value="STO58055.1"/>
    <property type="molecule type" value="Genomic_DNA"/>
</dbReference>
<organism evidence="1 2">
    <name type="scientific">Grimontia hollisae</name>
    <name type="common">Vibrio hollisae</name>
    <dbReference type="NCBI Taxonomy" id="673"/>
    <lineage>
        <taxon>Bacteria</taxon>
        <taxon>Pseudomonadati</taxon>
        <taxon>Pseudomonadota</taxon>
        <taxon>Gammaproteobacteria</taxon>
        <taxon>Vibrionales</taxon>
        <taxon>Vibrionaceae</taxon>
        <taxon>Grimontia</taxon>
    </lineage>
</organism>
<name>A0A377HQQ6_GRIHO</name>
<evidence type="ECO:0000313" key="1">
    <source>
        <dbReference type="EMBL" id="STO58055.1"/>
    </source>
</evidence>
<dbReference type="AlphaFoldDB" id="A0A377HQQ6"/>